<organism evidence="2 3">
    <name type="scientific">Manihot esculenta</name>
    <name type="common">Cassava</name>
    <name type="synonym">Jatropha manihot</name>
    <dbReference type="NCBI Taxonomy" id="3983"/>
    <lineage>
        <taxon>Eukaryota</taxon>
        <taxon>Viridiplantae</taxon>
        <taxon>Streptophyta</taxon>
        <taxon>Embryophyta</taxon>
        <taxon>Tracheophyta</taxon>
        <taxon>Spermatophyta</taxon>
        <taxon>Magnoliopsida</taxon>
        <taxon>eudicotyledons</taxon>
        <taxon>Gunneridae</taxon>
        <taxon>Pentapetalae</taxon>
        <taxon>rosids</taxon>
        <taxon>fabids</taxon>
        <taxon>Malpighiales</taxon>
        <taxon>Euphorbiaceae</taxon>
        <taxon>Crotonoideae</taxon>
        <taxon>Manihoteae</taxon>
        <taxon>Manihot</taxon>
    </lineage>
</organism>
<evidence type="ECO:0000313" key="3">
    <source>
        <dbReference type="Proteomes" id="UP000091857"/>
    </source>
</evidence>
<proteinExistence type="inferred from homology"/>
<dbReference type="Pfam" id="PF02458">
    <property type="entry name" value="Transferase"/>
    <property type="match status" value="1"/>
</dbReference>
<dbReference type="Gramene" id="Manes.03G018500.1.v8.1">
    <property type="protein sequence ID" value="Manes.03G018500.1.v8.1.CDS"/>
    <property type="gene ID" value="Manes.03G018500.v8.1"/>
</dbReference>
<dbReference type="EMBL" id="CM004389">
    <property type="protein sequence ID" value="OAY53723.1"/>
    <property type="molecule type" value="Genomic_DNA"/>
</dbReference>
<name>A0A2C9W3S0_MANES</name>
<dbReference type="InterPro" id="IPR050317">
    <property type="entry name" value="Plant_Fungal_Acyltransferase"/>
</dbReference>
<dbReference type="OMA" id="MSICLDM"/>
<comment type="caution">
    <text evidence="2">The sequence shown here is derived from an EMBL/GenBank/DDBJ whole genome shotgun (WGS) entry which is preliminary data.</text>
</comment>
<dbReference type="STRING" id="3983.A0A2C9W3S0"/>
<dbReference type="Gene3D" id="3.30.559.10">
    <property type="entry name" value="Chloramphenicol acetyltransferase-like domain"/>
    <property type="match status" value="2"/>
</dbReference>
<evidence type="ECO:0000313" key="2">
    <source>
        <dbReference type="EMBL" id="OAY53723.1"/>
    </source>
</evidence>
<dbReference type="InterPro" id="IPR023213">
    <property type="entry name" value="CAT-like_dom_sf"/>
</dbReference>
<dbReference type="AlphaFoldDB" id="A0A2C9W3S0"/>
<evidence type="ECO:0000256" key="1">
    <source>
        <dbReference type="ARBA" id="ARBA00009861"/>
    </source>
</evidence>
<accession>A0A2C9W3S0</accession>
<dbReference type="Proteomes" id="UP000091857">
    <property type="component" value="Chromosome 3"/>
</dbReference>
<dbReference type="GO" id="GO:0016747">
    <property type="term" value="F:acyltransferase activity, transferring groups other than amino-acyl groups"/>
    <property type="evidence" value="ECO:0000318"/>
    <property type="project" value="GO_Central"/>
</dbReference>
<dbReference type="PANTHER" id="PTHR31642">
    <property type="entry name" value="TRICHOTHECENE 3-O-ACETYLTRANSFERASE"/>
    <property type="match status" value="1"/>
</dbReference>
<sequence>MADEVTHICKRTVVSTKPVQPGKFHPLSVLDRLMEQNHLRIVYYFQTPKGRKPGEISKKLRESMSEMLTCFPTVTGRLLKDEQGHWMIKCNDAGTRLVEARAQGSVEEWLQIVDREKELKLIHWEEMFHKPYFWSTFYVQVTEFEEGGLSIGLSCSHLLADPTCATMFIKAWADTTLFGKITNPPFFHPLPPRKPANKNPNHQPYTHLINYYNSIAQNPNSVTSTRYATIALAFPDSMVRACIAMARTTTTPDHPDPSPFQALAGLFWACISKAKGRRNGLTDMCLCLDMRHVLGLDKGFFGNCMVYNKVHADSSEDDNSLINATHAIEEVMTKMDTDGIMDLIEWLTTKDCKSNPMMNGCDLICYRLDEVNPYLAVFEDGYEAVGVSYHVEPAGGAGQVLVLPWGRSEGEMSRVVMVTLPKDEVVRLCDDELILRFSPTIFMGRNKGNTSHSQV</sequence>
<protein>
    <submittedName>
        <fullName evidence="2">Uncharacterized protein</fullName>
    </submittedName>
</protein>
<reference evidence="3" key="1">
    <citation type="journal article" date="2016" name="Nat. Biotechnol.">
        <title>Sequencing wild and cultivated cassava and related species reveals extensive interspecific hybridization and genetic diversity.</title>
        <authorList>
            <person name="Bredeson J.V."/>
            <person name="Lyons J.B."/>
            <person name="Prochnik S.E."/>
            <person name="Wu G.A."/>
            <person name="Ha C.M."/>
            <person name="Edsinger-Gonzales E."/>
            <person name="Grimwood J."/>
            <person name="Schmutz J."/>
            <person name="Rabbi I.Y."/>
            <person name="Egesi C."/>
            <person name="Nauluvula P."/>
            <person name="Lebot V."/>
            <person name="Ndunguru J."/>
            <person name="Mkamilo G."/>
            <person name="Bart R.S."/>
            <person name="Setter T.L."/>
            <person name="Gleadow R.M."/>
            <person name="Kulakow P."/>
            <person name="Ferguson M.E."/>
            <person name="Rounsley S."/>
            <person name="Rokhsar D.S."/>
        </authorList>
    </citation>
    <scope>NUCLEOTIDE SEQUENCE [LARGE SCALE GENOMIC DNA]</scope>
    <source>
        <strain evidence="3">cv. AM560-2</strain>
    </source>
</reference>
<keyword evidence="3" id="KW-1185">Reference proteome</keyword>
<gene>
    <name evidence="2" type="ORF">MANES_03G018500v8</name>
</gene>
<dbReference type="OrthoDB" id="671439at2759"/>
<dbReference type="PANTHER" id="PTHR31642:SF26">
    <property type="entry name" value="HXXXD-TYPE ACYL-TRANSFERASE FAMILY PROTEIN"/>
    <property type="match status" value="1"/>
</dbReference>
<comment type="similarity">
    <text evidence="1">Belongs to the plant acyltransferase family.</text>
</comment>